<proteinExistence type="predicted"/>
<gene>
    <name evidence="2" type="ORF">GCM10023320_22760</name>
</gene>
<dbReference type="Proteomes" id="UP001500804">
    <property type="component" value="Unassembled WGS sequence"/>
</dbReference>
<protein>
    <submittedName>
        <fullName evidence="2">Uncharacterized protein</fullName>
    </submittedName>
</protein>
<evidence type="ECO:0000313" key="2">
    <source>
        <dbReference type="EMBL" id="GAA5118548.1"/>
    </source>
</evidence>
<name>A0ABP9NHU6_9PSEU</name>
<feature type="region of interest" description="Disordered" evidence="1">
    <location>
        <begin position="1"/>
        <end position="95"/>
    </location>
</feature>
<accession>A0ABP9NHU6</accession>
<dbReference type="EMBL" id="BAABJO010000007">
    <property type="protein sequence ID" value="GAA5118548.1"/>
    <property type="molecule type" value="Genomic_DNA"/>
</dbReference>
<evidence type="ECO:0000313" key="3">
    <source>
        <dbReference type="Proteomes" id="UP001500804"/>
    </source>
</evidence>
<evidence type="ECO:0000256" key="1">
    <source>
        <dbReference type="SAM" id="MobiDB-lite"/>
    </source>
</evidence>
<sequence length="118" mass="12597">MRSQLGGDGGHHPVQHRVRRFDPLPGHPVHHRVEAPGVGVGSPAVRAGPLVRVERDALGRPVPQQGGIPPAGERRDGGVGRFGVQRHGRITSDSRTRARWIRPRTASSLAPVICAISA</sequence>
<reference evidence="3" key="1">
    <citation type="journal article" date="2019" name="Int. J. Syst. Evol. Microbiol.">
        <title>The Global Catalogue of Microorganisms (GCM) 10K type strain sequencing project: providing services to taxonomists for standard genome sequencing and annotation.</title>
        <authorList>
            <consortium name="The Broad Institute Genomics Platform"/>
            <consortium name="The Broad Institute Genome Sequencing Center for Infectious Disease"/>
            <person name="Wu L."/>
            <person name="Ma J."/>
        </authorList>
    </citation>
    <scope>NUCLEOTIDE SEQUENCE [LARGE SCALE GENOMIC DNA]</scope>
    <source>
        <strain evidence="3">JCM 18302</strain>
    </source>
</reference>
<keyword evidence="3" id="KW-1185">Reference proteome</keyword>
<organism evidence="2 3">
    <name type="scientific">Pseudonocardia adelaidensis</name>
    <dbReference type="NCBI Taxonomy" id="648754"/>
    <lineage>
        <taxon>Bacteria</taxon>
        <taxon>Bacillati</taxon>
        <taxon>Actinomycetota</taxon>
        <taxon>Actinomycetes</taxon>
        <taxon>Pseudonocardiales</taxon>
        <taxon>Pseudonocardiaceae</taxon>
        <taxon>Pseudonocardia</taxon>
    </lineage>
</organism>
<comment type="caution">
    <text evidence="2">The sequence shown here is derived from an EMBL/GenBank/DDBJ whole genome shotgun (WGS) entry which is preliminary data.</text>
</comment>